<dbReference type="EMBL" id="MVIM01000002">
    <property type="protein sequence ID" value="ORB67747.1"/>
    <property type="molecule type" value="Genomic_DNA"/>
</dbReference>
<gene>
    <name evidence="3" type="ORF">BST47_04545</name>
</gene>
<dbReference type="RefSeq" id="WP_083124020.1">
    <property type="nucleotide sequence ID" value="NZ_MVIM01000002.1"/>
</dbReference>
<dbReference type="Proteomes" id="UP000192411">
    <property type="component" value="Unassembled WGS sequence"/>
</dbReference>
<organism evidence="3 4">
    <name type="scientific">Mycolicibacterium tusciae</name>
    <dbReference type="NCBI Taxonomy" id="75922"/>
    <lineage>
        <taxon>Bacteria</taxon>
        <taxon>Bacillati</taxon>
        <taxon>Actinomycetota</taxon>
        <taxon>Actinomycetes</taxon>
        <taxon>Mycobacteriales</taxon>
        <taxon>Mycobacteriaceae</taxon>
        <taxon>Mycolicibacterium</taxon>
    </lineage>
</organism>
<dbReference type="STRING" id="75922.BST47_04545"/>
<comment type="similarity">
    <text evidence="1">Belongs to the universal stress protein A family.</text>
</comment>
<comment type="caution">
    <text evidence="3">The sequence shown here is derived from an EMBL/GenBank/DDBJ whole genome shotgun (WGS) entry which is preliminary data.</text>
</comment>
<evidence type="ECO:0000313" key="3">
    <source>
        <dbReference type="EMBL" id="ORB67747.1"/>
    </source>
</evidence>
<dbReference type="SUPFAM" id="SSF52402">
    <property type="entry name" value="Adenine nucleotide alpha hydrolases-like"/>
    <property type="match status" value="2"/>
</dbReference>
<feature type="domain" description="UspA" evidence="2">
    <location>
        <begin position="2"/>
        <end position="136"/>
    </location>
</feature>
<accession>A0A1X0K014</accession>
<keyword evidence="4" id="KW-1185">Reference proteome</keyword>
<protein>
    <submittedName>
        <fullName evidence="3">Universal stress protein</fullName>
    </submittedName>
</protein>
<dbReference type="InterPro" id="IPR006015">
    <property type="entry name" value="Universal_stress_UspA"/>
</dbReference>
<dbReference type="PANTHER" id="PTHR46268:SF6">
    <property type="entry name" value="UNIVERSAL STRESS PROTEIN UP12"/>
    <property type="match status" value="1"/>
</dbReference>
<dbReference type="InterPro" id="IPR006016">
    <property type="entry name" value="UspA"/>
</dbReference>
<evidence type="ECO:0000259" key="2">
    <source>
        <dbReference type="Pfam" id="PF00582"/>
    </source>
</evidence>
<dbReference type="PRINTS" id="PR01438">
    <property type="entry name" value="UNVRSLSTRESS"/>
</dbReference>
<dbReference type="OrthoDB" id="5242641at2"/>
<sequence>MTIIAGFSSSRQGTAPLNLAAQLSRWTGDKVVAAAIVERPWPAKEDPVEHEYLRHVTAEAARSLERVVAQLPSDLDIPTVVHQSTSIPTGLLDLVTAHDARMVVVGSSSSGLLGRVALGSVTERLVHTAAVPVAIAPRGYPLGPEPIRRLTVAYGGEADIHGLIPAAAELTTLWPVQLRIVSFTVRPVAVFSGKIERSAEDLVVEQWARRTMDDIVKQLNEVRNRISVPDVDVVVGSGHDWREAVENVPWQAGDMLLLGSGAAGQAAQVFLGSAASKILRHAPVPVMIIPRHQTSA</sequence>
<proteinExistence type="inferred from homology"/>
<name>A0A1X0K014_9MYCO</name>
<dbReference type="Gene3D" id="3.40.50.620">
    <property type="entry name" value="HUPs"/>
    <property type="match status" value="2"/>
</dbReference>
<evidence type="ECO:0000313" key="4">
    <source>
        <dbReference type="Proteomes" id="UP000192411"/>
    </source>
</evidence>
<dbReference type="Pfam" id="PF00582">
    <property type="entry name" value="Usp"/>
    <property type="match status" value="2"/>
</dbReference>
<dbReference type="InterPro" id="IPR014729">
    <property type="entry name" value="Rossmann-like_a/b/a_fold"/>
</dbReference>
<dbReference type="AlphaFoldDB" id="A0A1X0K014"/>
<dbReference type="PANTHER" id="PTHR46268">
    <property type="entry name" value="STRESS RESPONSE PROTEIN NHAX"/>
    <property type="match status" value="1"/>
</dbReference>
<reference evidence="3 4" key="1">
    <citation type="submission" date="2017-02" db="EMBL/GenBank/DDBJ databases">
        <title>The new phylogeny of genus Mycobacterium.</title>
        <authorList>
            <person name="Tortoli E."/>
            <person name="Trovato A."/>
            <person name="Cirillo D.M."/>
        </authorList>
    </citation>
    <scope>NUCLEOTIDE SEQUENCE [LARGE SCALE GENOMIC DNA]</scope>
    <source>
        <strain evidence="3 4">DSM 44338</strain>
    </source>
</reference>
<evidence type="ECO:0000256" key="1">
    <source>
        <dbReference type="ARBA" id="ARBA00008791"/>
    </source>
</evidence>
<feature type="domain" description="UspA" evidence="2">
    <location>
        <begin position="197"/>
        <end position="290"/>
    </location>
</feature>